<dbReference type="Proteomes" id="UP000199344">
    <property type="component" value="Unassembled WGS sequence"/>
</dbReference>
<evidence type="ECO:0000313" key="1">
    <source>
        <dbReference type="EMBL" id="SDE01010.1"/>
    </source>
</evidence>
<gene>
    <name evidence="1" type="ORF">SAMN05421538_103237</name>
</gene>
<protein>
    <submittedName>
        <fullName evidence="1">Uncharacterized protein</fullName>
    </submittedName>
</protein>
<evidence type="ECO:0000313" key="2">
    <source>
        <dbReference type="Proteomes" id="UP000199344"/>
    </source>
</evidence>
<proteinExistence type="predicted"/>
<reference evidence="1 2" key="1">
    <citation type="submission" date="2016-10" db="EMBL/GenBank/DDBJ databases">
        <authorList>
            <person name="de Groot N.N."/>
        </authorList>
    </citation>
    <scope>NUCLEOTIDE SEQUENCE [LARGE SCALE GENOMIC DNA]</scope>
    <source>
        <strain evidence="1 2">DSM 22220</strain>
    </source>
</reference>
<organism evidence="1 2">
    <name type="scientific">Paracoccus isoporae</name>
    <dbReference type="NCBI Taxonomy" id="591205"/>
    <lineage>
        <taxon>Bacteria</taxon>
        <taxon>Pseudomonadati</taxon>
        <taxon>Pseudomonadota</taxon>
        <taxon>Alphaproteobacteria</taxon>
        <taxon>Rhodobacterales</taxon>
        <taxon>Paracoccaceae</taxon>
        <taxon>Paracoccus</taxon>
    </lineage>
</organism>
<sequence length="31" mass="3352">MQAQIDRHGGPAPEVVPHHFTSRLVSRIASG</sequence>
<dbReference type="EMBL" id="FNAH01000003">
    <property type="protein sequence ID" value="SDE01010.1"/>
    <property type="molecule type" value="Genomic_DNA"/>
</dbReference>
<keyword evidence="2" id="KW-1185">Reference proteome</keyword>
<name>A0A1G6ZEK6_9RHOB</name>
<dbReference type="AlphaFoldDB" id="A0A1G6ZEK6"/>
<accession>A0A1G6ZEK6</accession>